<accession>A0A0E9PAP2</accession>
<name>A0A0E9PAP2_ANGAN</name>
<proteinExistence type="predicted"/>
<sequence length="34" mass="3954">MYCYTSVDLRIPFRSICPTNFISMLPQAIIFIQA</sequence>
<protein>
    <submittedName>
        <fullName evidence="1">Uncharacterized protein</fullName>
    </submittedName>
</protein>
<dbReference type="EMBL" id="GBXM01107437">
    <property type="protein sequence ID" value="JAH01140.1"/>
    <property type="molecule type" value="Transcribed_RNA"/>
</dbReference>
<reference evidence="1" key="2">
    <citation type="journal article" date="2015" name="Fish Shellfish Immunol.">
        <title>Early steps in the European eel (Anguilla anguilla)-Vibrio vulnificus interaction in the gills: Role of the RtxA13 toxin.</title>
        <authorList>
            <person name="Callol A."/>
            <person name="Pajuelo D."/>
            <person name="Ebbesson L."/>
            <person name="Teles M."/>
            <person name="MacKenzie S."/>
            <person name="Amaro C."/>
        </authorList>
    </citation>
    <scope>NUCLEOTIDE SEQUENCE</scope>
</reference>
<organism evidence="1">
    <name type="scientific">Anguilla anguilla</name>
    <name type="common">European freshwater eel</name>
    <name type="synonym">Muraena anguilla</name>
    <dbReference type="NCBI Taxonomy" id="7936"/>
    <lineage>
        <taxon>Eukaryota</taxon>
        <taxon>Metazoa</taxon>
        <taxon>Chordata</taxon>
        <taxon>Craniata</taxon>
        <taxon>Vertebrata</taxon>
        <taxon>Euteleostomi</taxon>
        <taxon>Actinopterygii</taxon>
        <taxon>Neopterygii</taxon>
        <taxon>Teleostei</taxon>
        <taxon>Anguilliformes</taxon>
        <taxon>Anguillidae</taxon>
        <taxon>Anguilla</taxon>
    </lineage>
</organism>
<dbReference type="AlphaFoldDB" id="A0A0E9PAP2"/>
<reference evidence="1" key="1">
    <citation type="submission" date="2014-11" db="EMBL/GenBank/DDBJ databases">
        <authorList>
            <person name="Amaro Gonzalez C."/>
        </authorList>
    </citation>
    <scope>NUCLEOTIDE SEQUENCE</scope>
</reference>
<evidence type="ECO:0000313" key="1">
    <source>
        <dbReference type="EMBL" id="JAH01140.1"/>
    </source>
</evidence>